<dbReference type="AlphaFoldDB" id="A0ABD5CIA9"/>
<comment type="caution">
    <text evidence="1">The sequence shown here is derived from an EMBL/GenBank/DDBJ whole genome shotgun (WGS) entry which is preliminary data.</text>
</comment>
<organism evidence="1 2">
    <name type="scientific">Paraburkholderia graminis</name>
    <dbReference type="NCBI Taxonomy" id="60548"/>
    <lineage>
        <taxon>Bacteria</taxon>
        <taxon>Pseudomonadati</taxon>
        <taxon>Pseudomonadota</taxon>
        <taxon>Betaproteobacteria</taxon>
        <taxon>Burkholderiales</taxon>
        <taxon>Burkholderiaceae</taxon>
        <taxon>Paraburkholderia</taxon>
    </lineage>
</organism>
<dbReference type="Proteomes" id="UP001245184">
    <property type="component" value="Unassembled WGS sequence"/>
</dbReference>
<protein>
    <submittedName>
        <fullName evidence="1">Uncharacterized protein</fullName>
    </submittedName>
</protein>
<proteinExistence type="predicted"/>
<sequence>MCALVGRYFDVIYFQPTVPAYVVNVLPAGPPEAPSGHTLPSGSVCQIKLFESSVWDFAHVTRPGHTLAQ</sequence>
<reference evidence="1 2" key="1">
    <citation type="submission" date="2023-08" db="EMBL/GenBank/DDBJ databases">
        <title>Genome sequencing of plant associated microbes to promote plant fitness in Sorghum bicolor and Oryza sativa.</title>
        <authorList>
            <person name="Coleman-Derr D."/>
        </authorList>
    </citation>
    <scope>NUCLEOTIDE SEQUENCE [LARGE SCALE GENOMIC DNA]</scope>
    <source>
        <strain evidence="1 2">SLBN-33</strain>
    </source>
</reference>
<dbReference type="EMBL" id="JAVIZN010000002">
    <property type="protein sequence ID" value="MDR6203662.1"/>
    <property type="molecule type" value="Genomic_DNA"/>
</dbReference>
<gene>
    <name evidence="1" type="ORF">QF025_002382</name>
</gene>
<name>A0ABD5CIA9_9BURK</name>
<accession>A0ABD5CIA9</accession>
<evidence type="ECO:0000313" key="1">
    <source>
        <dbReference type="EMBL" id="MDR6203662.1"/>
    </source>
</evidence>
<evidence type="ECO:0000313" key="2">
    <source>
        <dbReference type="Proteomes" id="UP001245184"/>
    </source>
</evidence>